<dbReference type="PANTHER" id="PTHR24359">
    <property type="entry name" value="SERINE/THREONINE-PROTEIN KINASE SBK1"/>
    <property type="match status" value="1"/>
</dbReference>
<dbReference type="EMBL" id="JAHCVI010000001">
    <property type="protein sequence ID" value="KAG7292033.1"/>
    <property type="molecule type" value="Genomic_DNA"/>
</dbReference>
<feature type="region of interest" description="Disordered" evidence="1">
    <location>
        <begin position="525"/>
        <end position="553"/>
    </location>
</feature>
<dbReference type="GO" id="GO:0004674">
    <property type="term" value="F:protein serine/threonine kinase activity"/>
    <property type="evidence" value="ECO:0007669"/>
    <property type="project" value="TreeGrafter"/>
</dbReference>
<accession>A0AAD4F2B9</accession>
<name>A0AAD4F2B9_9PEZI</name>
<dbReference type="GO" id="GO:0005524">
    <property type="term" value="F:ATP binding"/>
    <property type="evidence" value="ECO:0007669"/>
    <property type="project" value="InterPro"/>
</dbReference>
<evidence type="ECO:0000313" key="4">
    <source>
        <dbReference type="Proteomes" id="UP001197093"/>
    </source>
</evidence>
<feature type="compositionally biased region" description="Polar residues" evidence="1">
    <location>
        <begin position="543"/>
        <end position="552"/>
    </location>
</feature>
<dbReference type="Proteomes" id="UP001197093">
    <property type="component" value="Unassembled WGS sequence"/>
</dbReference>
<protein>
    <recommendedName>
        <fullName evidence="2">Protein kinase domain-containing protein</fullName>
    </recommendedName>
</protein>
<dbReference type="Gene3D" id="1.10.510.10">
    <property type="entry name" value="Transferase(Phosphotransferase) domain 1"/>
    <property type="match status" value="1"/>
</dbReference>
<dbReference type="InterPro" id="IPR000719">
    <property type="entry name" value="Prot_kinase_dom"/>
</dbReference>
<evidence type="ECO:0000313" key="3">
    <source>
        <dbReference type="EMBL" id="KAG7292033.1"/>
    </source>
</evidence>
<dbReference type="Pfam" id="PF00069">
    <property type="entry name" value="Pkinase"/>
    <property type="match status" value="1"/>
</dbReference>
<comment type="caution">
    <text evidence="3">The sequence shown here is derived from an EMBL/GenBank/DDBJ whole genome shotgun (WGS) entry which is preliminary data.</text>
</comment>
<evidence type="ECO:0000256" key="1">
    <source>
        <dbReference type="SAM" id="MobiDB-lite"/>
    </source>
</evidence>
<evidence type="ECO:0000259" key="2">
    <source>
        <dbReference type="PROSITE" id="PS50011"/>
    </source>
</evidence>
<proteinExistence type="predicted"/>
<dbReference type="InterPro" id="IPR011009">
    <property type="entry name" value="Kinase-like_dom_sf"/>
</dbReference>
<dbReference type="SMART" id="SM00220">
    <property type="entry name" value="S_TKc"/>
    <property type="match status" value="1"/>
</dbReference>
<keyword evidence="4" id="KW-1185">Reference proteome</keyword>
<dbReference type="PROSITE" id="PS50011">
    <property type="entry name" value="PROTEIN_KINASE_DOM"/>
    <property type="match status" value="1"/>
</dbReference>
<gene>
    <name evidence="3" type="ORF">NEMBOFW57_002064</name>
</gene>
<dbReference type="PANTHER" id="PTHR24359:SF1">
    <property type="entry name" value="INHIBITOR OF NUCLEAR FACTOR KAPPA-B KINASE EPSILON SUBUNIT HOMOLOG 1-RELATED"/>
    <property type="match status" value="1"/>
</dbReference>
<feature type="domain" description="Protein kinase" evidence="2">
    <location>
        <begin position="159"/>
        <end position="457"/>
    </location>
</feature>
<reference evidence="3" key="1">
    <citation type="submission" date="2023-02" db="EMBL/GenBank/DDBJ databases">
        <authorList>
            <person name="Palmer J.M."/>
        </authorList>
    </citation>
    <scope>NUCLEOTIDE SEQUENCE</scope>
    <source>
        <strain evidence="3">FW57</strain>
    </source>
</reference>
<dbReference type="SUPFAM" id="SSF56112">
    <property type="entry name" value="Protein kinase-like (PK-like)"/>
    <property type="match status" value="1"/>
</dbReference>
<dbReference type="AlphaFoldDB" id="A0AAD4F2B9"/>
<organism evidence="3 4">
    <name type="scientific">Staphylotrichum longicolle</name>
    <dbReference type="NCBI Taxonomy" id="669026"/>
    <lineage>
        <taxon>Eukaryota</taxon>
        <taxon>Fungi</taxon>
        <taxon>Dikarya</taxon>
        <taxon>Ascomycota</taxon>
        <taxon>Pezizomycotina</taxon>
        <taxon>Sordariomycetes</taxon>
        <taxon>Sordariomycetidae</taxon>
        <taxon>Sordariales</taxon>
        <taxon>Chaetomiaceae</taxon>
        <taxon>Staphylotrichum</taxon>
    </lineage>
</organism>
<sequence length="813" mass="91231">MADPESPDPGPFSSFARFVAETRKKYIGRDLADNPKPYVPLSALQKFWEPARISSVLSAFPHRLDISVGLITRSYLRIFSTLVYTDPDAVRTLEDLFISYNFTDEKLPWGSRPREWPNTPFFKKLFKKIARDQWQFFPLHFHPDRLHNRLIRDQHVLPIRFTEEIAQGTAASVRAFAILPEYNDLAPKDKQGRPMRDTFVFKIYHNQKHESSYNNERVALLRLGSSPSPNVVKFYGSLQQHGSFSLILEHADGGDLGQFFANAPPPPTVGDVALFWRSLFQVFAGLERIHQLMSFDEKLIIKGIHEDIRPENILLMKGASGSPYDFIPKIADFGLYSRVRTAKVGSVADIFSIGAVLSHTVAWVVGGCEEQELYFKARKAHHDTNLRRFKNSGYEGCFHDSIEPLPVVAEQHKLFRKRLDPSDHVTPRVLEWVEQHMLRGARDRQKAKDILEMYEQFDDSRSKGSPLPTPAAVTEATLQLSDLSVQAASPPSATNGASESPLVAAPSVVDSEPVARLAEEVVLSSPGQDAITPASDLSPPLQPNDSSSTIQPSVDEPVVPSPLHPHVGITQIHEFFKADPHQGRLADPDTAELVDVLEYNCGGRDQFFFIDDSASMRADSATIAAGFRALACIAKRLDPNRVELAFASRPRKVHRARRTTRLLRLVARCEYKGDGHLMENRLGALIDGAIIPRLPYKILGRNVNLWARKQVSLYVFTDGDWGDAAHCGDACGVERPIQRLIDELKKRRLDRTQVSLHFVMFGDKANGRKHLERLDEFGREDGWDIVDVKHIKTGVGGMIIGPLTRSNDDIPTS</sequence>